<name>A0A1I7YXG2_9BILA</name>
<protein>
    <submittedName>
        <fullName evidence="3">Ovule protein</fullName>
    </submittedName>
</protein>
<proteinExistence type="predicted"/>
<evidence type="ECO:0000313" key="3">
    <source>
        <dbReference type="WBParaSite" id="L893_g20703.t1"/>
    </source>
</evidence>
<feature type="region of interest" description="Disordered" evidence="1">
    <location>
        <begin position="1"/>
        <end position="23"/>
    </location>
</feature>
<dbReference type="AlphaFoldDB" id="A0A1I7YXG2"/>
<dbReference type="WBParaSite" id="L893_g20703.t1">
    <property type="protein sequence ID" value="L893_g20703.t1"/>
    <property type="gene ID" value="L893_g20703"/>
</dbReference>
<keyword evidence="2" id="KW-1185">Reference proteome</keyword>
<sequence>MHRLDSISMPSRASKSSTHRHPIERLLQPLLNQLGNCLQYQFKTTRALNTTDPKIIQDTNLTPTTFYSANLPCDSTTDRVHPKVTFPPSQEVAFYQQESL</sequence>
<accession>A0A1I7YXG2</accession>
<dbReference type="Proteomes" id="UP000095287">
    <property type="component" value="Unplaced"/>
</dbReference>
<organism evidence="2 3">
    <name type="scientific">Steinernema glaseri</name>
    <dbReference type="NCBI Taxonomy" id="37863"/>
    <lineage>
        <taxon>Eukaryota</taxon>
        <taxon>Metazoa</taxon>
        <taxon>Ecdysozoa</taxon>
        <taxon>Nematoda</taxon>
        <taxon>Chromadorea</taxon>
        <taxon>Rhabditida</taxon>
        <taxon>Tylenchina</taxon>
        <taxon>Panagrolaimomorpha</taxon>
        <taxon>Strongyloidoidea</taxon>
        <taxon>Steinernematidae</taxon>
        <taxon>Steinernema</taxon>
    </lineage>
</organism>
<evidence type="ECO:0000313" key="2">
    <source>
        <dbReference type="Proteomes" id="UP000095287"/>
    </source>
</evidence>
<evidence type="ECO:0000256" key="1">
    <source>
        <dbReference type="SAM" id="MobiDB-lite"/>
    </source>
</evidence>
<reference evidence="3" key="1">
    <citation type="submission" date="2016-11" db="UniProtKB">
        <authorList>
            <consortium name="WormBaseParasite"/>
        </authorList>
    </citation>
    <scope>IDENTIFICATION</scope>
</reference>